<protein>
    <submittedName>
        <fullName evidence="1">Uncharacterized protein</fullName>
    </submittedName>
</protein>
<sequence length="124" mass="12828">MKIVATNQAATNVDATQILQDRAARLQGEGARPRKLQEADATADRALKALEALPGSRYDAAATAAAALAGADLGLTRNERLAVLNVAPTNAAVVGGVVDNDTREPRLDDAQVAKVCAVAKELRA</sequence>
<reference evidence="1" key="1">
    <citation type="submission" date="2021-01" db="EMBL/GenBank/DDBJ databases">
        <authorList>
            <person name="Corre E."/>
            <person name="Pelletier E."/>
            <person name="Niang G."/>
            <person name="Scheremetjew M."/>
            <person name="Finn R."/>
            <person name="Kale V."/>
            <person name="Holt S."/>
            <person name="Cochrane G."/>
            <person name="Meng A."/>
            <person name="Brown T."/>
            <person name="Cohen L."/>
        </authorList>
    </citation>
    <scope>NUCLEOTIDE SEQUENCE</scope>
    <source>
        <strain evidence="1">CCMP1756</strain>
    </source>
</reference>
<dbReference type="Gene3D" id="1.20.1250.40">
    <property type="match status" value="1"/>
</dbReference>
<dbReference type="AlphaFoldDB" id="A0A7S3ZQI1"/>
<proteinExistence type="predicted"/>
<dbReference type="EMBL" id="HBIW01007286">
    <property type="protein sequence ID" value="CAE0690694.1"/>
    <property type="molecule type" value="Transcribed_RNA"/>
</dbReference>
<name>A0A7S3ZQI1_9STRA</name>
<accession>A0A7S3ZQI1</accession>
<evidence type="ECO:0000313" key="1">
    <source>
        <dbReference type="EMBL" id="CAE0690694.1"/>
    </source>
</evidence>
<gene>
    <name evidence="1" type="ORF">PCAL00307_LOCUS6130</name>
</gene>
<dbReference type="InterPro" id="IPR038324">
    <property type="entry name" value="Rpb4/RPC9_sf"/>
</dbReference>
<organism evidence="1">
    <name type="scientific">Pelagomonas calceolata</name>
    <dbReference type="NCBI Taxonomy" id="35677"/>
    <lineage>
        <taxon>Eukaryota</taxon>
        <taxon>Sar</taxon>
        <taxon>Stramenopiles</taxon>
        <taxon>Ochrophyta</taxon>
        <taxon>Pelagophyceae</taxon>
        <taxon>Pelagomonadales</taxon>
        <taxon>Pelagomonadaceae</taxon>
        <taxon>Pelagomonas</taxon>
    </lineage>
</organism>